<comment type="caution">
    <text evidence="1">The sequence shown here is derived from an EMBL/GenBank/DDBJ whole genome shotgun (WGS) entry which is preliminary data.</text>
</comment>
<accession>A0A645DQA2</accession>
<proteinExistence type="predicted"/>
<gene>
    <name evidence="1" type="ORF">SDC9_138558</name>
</gene>
<organism evidence="1">
    <name type="scientific">bioreactor metagenome</name>
    <dbReference type="NCBI Taxonomy" id="1076179"/>
    <lineage>
        <taxon>unclassified sequences</taxon>
        <taxon>metagenomes</taxon>
        <taxon>ecological metagenomes</taxon>
    </lineage>
</organism>
<reference evidence="1" key="1">
    <citation type="submission" date="2019-08" db="EMBL/GenBank/DDBJ databases">
        <authorList>
            <person name="Kucharzyk K."/>
            <person name="Murdoch R.W."/>
            <person name="Higgins S."/>
            <person name="Loffler F."/>
        </authorList>
    </citation>
    <scope>NUCLEOTIDE SEQUENCE</scope>
</reference>
<evidence type="ECO:0000313" key="1">
    <source>
        <dbReference type="EMBL" id="MPM91429.1"/>
    </source>
</evidence>
<dbReference type="EMBL" id="VSSQ01038484">
    <property type="protein sequence ID" value="MPM91429.1"/>
    <property type="molecule type" value="Genomic_DNA"/>
</dbReference>
<dbReference type="AlphaFoldDB" id="A0A645DQA2"/>
<name>A0A645DQA2_9ZZZZ</name>
<sequence length="40" mass="4157">MNANHAKYTAGIGYISSAVPNGIYGISVPIIIPIVVKTVN</sequence>
<protein>
    <submittedName>
        <fullName evidence="1">Uncharacterized protein</fullName>
    </submittedName>
</protein>